<proteinExistence type="predicted"/>
<gene>
    <name evidence="1" type="ORF">O1Q84_09100</name>
</gene>
<name>A0AA47L5F6_VIBPH</name>
<organism evidence="1 2">
    <name type="scientific">Vibrio parahaemolyticus</name>
    <dbReference type="NCBI Taxonomy" id="670"/>
    <lineage>
        <taxon>Bacteria</taxon>
        <taxon>Pseudomonadati</taxon>
        <taxon>Pseudomonadota</taxon>
        <taxon>Gammaproteobacteria</taxon>
        <taxon>Vibrionales</taxon>
        <taxon>Vibrionaceae</taxon>
        <taxon>Vibrio</taxon>
    </lineage>
</organism>
<dbReference type="RefSeq" id="WP_042765618.1">
    <property type="nucleotide sequence ID" value="NZ_CP040101.1"/>
</dbReference>
<dbReference type="EMBL" id="CP114194">
    <property type="protein sequence ID" value="WAT88860.1"/>
    <property type="molecule type" value="Genomic_DNA"/>
</dbReference>
<protein>
    <submittedName>
        <fullName evidence="1">Uncharacterized protein</fullName>
    </submittedName>
</protein>
<accession>A0AA47L5F6</accession>
<dbReference type="Proteomes" id="UP001156560">
    <property type="component" value="Chromosome 1"/>
</dbReference>
<evidence type="ECO:0000313" key="2">
    <source>
        <dbReference type="Proteomes" id="UP001156560"/>
    </source>
</evidence>
<dbReference type="AlphaFoldDB" id="A0AA47L5F6"/>
<sequence>MKKTIIGLAVTVIALVLFLINGKKYPEGINYISSSNDDVFINKKANGEFAFHDLENGIVIEGKEVPKGDSVPNGHIHIAFDDTPGIIPQELSLQNLSGTSKFKCLKCDPSMKDWVVKKS</sequence>
<reference evidence="1" key="1">
    <citation type="submission" date="2022-12" db="EMBL/GenBank/DDBJ databases">
        <title>Vibrio parahaemolyticus become highly virulent by producing novel Tc toxins.</title>
        <authorList>
            <person name="Yang F."/>
            <person name="You Y."/>
            <person name="Lai Q."/>
            <person name="Xu L."/>
            <person name="Li F."/>
        </authorList>
    </citation>
    <scope>NUCLEOTIDE SEQUENCE</scope>
    <source>
        <strain evidence="1">Vp-HL-202005</strain>
    </source>
</reference>
<evidence type="ECO:0000313" key="1">
    <source>
        <dbReference type="EMBL" id="WAT88860.1"/>
    </source>
</evidence>